<dbReference type="PROSITE" id="PS00198">
    <property type="entry name" value="4FE4S_FER_1"/>
    <property type="match status" value="1"/>
</dbReference>
<accession>A0A937XFC6</accession>
<dbReference type="GO" id="GO:0016655">
    <property type="term" value="F:oxidoreductase activity, acting on NAD(P)H, quinone or similar compound as acceptor"/>
    <property type="evidence" value="ECO:0007669"/>
    <property type="project" value="InterPro"/>
</dbReference>
<dbReference type="InterPro" id="IPR017896">
    <property type="entry name" value="4Fe4S_Fe-S-bd"/>
</dbReference>
<dbReference type="InterPro" id="IPR037225">
    <property type="entry name" value="Nuo51_FMN-bd_sf"/>
</dbReference>
<feature type="domain" description="4Fe-4S ferredoxin-type" evidence="4">
    <location>
        <begin position="434"/>
        <end position="463"/>
    </location>
</feature>
<gene>
    <name evidence="5" type="ORF">FJY68_05570</name>
</gene>
<sequence>MTRILGRRTFGGGLRFRHYAGQPQADVETPGLPRRVVIPMLQGYGVPLEPLVKPGERVFAGQVIGRDDATVSSPVHATISGTVAQITRVTVRGREVAAAIIDGDGTDAWTRLDGASPDWQSLGPETIEDLLYRSGVTGLAREGIPTRYRSAVIGPESVRHVIVTLVGADVFKPNPAVLLGESELPGFATGLAILGRVLPNAGFHVAVSDEASVLVRSLTRALAGNPKTTIHALEPRYPQEFTEMLVRSVLKEDFPFGFAAANIGVVVADVQAVLAARDAVVEGRPVIERLVALAGPGFRKPGYRRVRIGSSFEQVVAGRLKSGDLMQKIVLDSILSGQAIDDLTRPIDRTATMAIAVPDDNRRLPFAFARPGLHSESFSRSFVPAWLPVKKAANTNRHGEERPCIQCGWCARACPVRIIPQLIYRQSRRNIDETLVRYGAFNCIDCNLCTLVCPSKIPLARRIADARTQLVEVGCDNSSCVVPRFDLKGIEEYKGVKSIR</sequence>
<dbReference type="GO" id="GO:0009055">
    <property type="term" value="F:electron transfer activity"/>
    <property type="evidence" value="ECO:0007669"/>
    <property type="project" value="InterPro"/>
</dbReference>
<evidence type="ECO:0000256" key="2">
    <source>
        <dbReference type="ARBA" id="ARBA00023004"/>
    </source>
</evidence>
<dbReference type="Gene3D" id="3.30.70.20">
    <property type="match status" value="1"/>
</dbReference>
<dbReference type="InterPro" id="IPR022615">
    <property type="entry name" value="NqrA_C_domain"/>
</dbReference>
<dbReference type="GO" id="GO:0051539">
    <property type="term" value="F:4 iron, 4 sulfur cluster binding"/>
    <property type="evidence" value="ECO:0007669"/>
    <property type="project" value="InterPro"/>
</dbReference>
<evidence type="ECO:0000313" key="6">
    <source>
        <dbReference type="Proteomes" id="UP000779900"/>
    </source>
</evidence>
<evidence type="ECO:0000256" key="3">
    <source>
        <dbReference type="ARBA" id="ARBA00023014"/>
    </source>
</evidence>
<dbReference type="PROSITE" id="PS51379">
    <property type="entry name" value="4FE4S_FER_2"/>
    <property type="match status" value="2"/>
</dbReference>
<dbReference type="Pfam" id="PF11973">
    <property type="entry name" value="NQRA_SLBB"/>
    <property type="match status" value="1"/>
</dbReference>
<reference evidence="5" key="1">
    <citation type="submission" date="2019-03" db="EMBL/GenBank/DDBJ databases">
        <title>Lake Tanganyika Metagenome-Assembled Genomes (MAGs).</title>
        <authorList>
            <person name="Tran P."/>
        </authorList>
    </citation>
    <scope>NUCLEOTIDE SEQUENCE</scope>
    <source>
        <strain evidence="5">K_DeepCast_150m_m2_040</strain>
    </source>
</reference>
<evidence type="ECO:0000256" key="1">
    <source>
        <dbReference type="ARBA" id="ARBA00022723"/>
    </source>
</evidence>
<dbReference type="Pfam" id="PF12838">
    <property type="entry name" value="Fer4_7"/>
    <property type="match status" value="1"/>
</dbReference>
<dbReference type="SUPFAM" id="SSF46548">
    <property type="entry name" value="alpha-helical ferredoxin"/>
    <property type="match status" value="1"/>
</dbReference>
<proteinExistence type="predicted"/>
<keyword evidence="3" id="KW-0411">Iron-sulfur</keyword>
<dbReference type="SUPFAM" id="SSF142019">
    <property type="entry name" value="Nqo1 FMN-binding domain-like"/>
    <property type="match status" value="1"/>
</dbReference>
<dbReference type="Pfam" id="PF13375">
    <property type="entry name" value="RnfC_N"/>
    <property type="match status" value="1"/>
</dbReference>
<dbReference type="AlphaFoldDB" id="A0A937XFC6"/>
<dbReference type="Proteomes" id="UP000779900">
    <property type="component" value="Unassembled WGS sequence"/>
</dbReference>
<name>A0A937XFC6_UNCW3</name>
<dbReference type="PANTHER" id="PTHR43034:SF2">
    <property type="entry name" value="ION-TRANSLOCATING OXIDOREDUCTASE COMPLEX SUBUNIT C"/>
    <property type="match status" value="1"/>
</dbReference>
<dbReference type="InterPro" id="IPR010208">
    <property type="entry name" value="Ion_transpt_RnfC/RsxC"/>
</dbReference>
<evidence type="ECO:0000259" key="4">
    <source>
        <dbReference type="PROSITE" id="PS51379"/>
    </source>
</evidence>
<dbReference type="GO" id="GO:0016020">
    <property type="term" value="C:membrane"/>
    <property type="evidence" value="ECO:0007669"/>
    <property type="project" value="InterPro"/>
</dbReference>
<keyword evidence="1" id="KW-0479">Metal-binding</keyword>
<dbReference type="EMBL" id="VGIR01000025">
    <property type="protein sequence ID" value="MBM3331309.1"/>
    <property type="molecule type" value="Genomic_DNA"/>
</dbReference>
<comment type="caution">
    <text evidence="5">The sequence shown here is derived from an EMBL/GenBank/DDBJ whole genome shotgun (WGS) entry which is preliminary data.</text>
</comment>
<dbReference type="InterPro" id="IPR017900">
    <property type="entry name" value="4Fe4S_Fe_S_CS"/>
</dbReference>
<protein>
    <submittedName>
        <fullName evidence="5">4Fe-4S dicluster domain-containing protein</fullName>
    </submittedName>
</protein>
<feature type="domain" description="4Fe-4S ferredoxin-type" evidence="4">
    <location>
        <begin position="394"/>
        <end position="425"/>
    </location>
</feature>
<dbReference type="InterPro" id="IPR026902">
    <property type="entry name" value="RnfC_N"/>
</dbReference>
<evidence type="ECO:0000313" key="5">
    <source>
        <dbReference type="EMBL" id="MBM3331309.1"/>
    </source>
</evidence>
<dbReference type="GO" id="GO:0046872">
    <property type="term" value="F:metal ion binding"/>
    <property type="evidence" value="ECO:0007669"/>
    <property type="project" value="UniProtKB-KW"/>
</dbReference>
<keyword evidence="2" id="KW-0408">Iron</keyword>
<organism evidence="5 6">
    <name type="scientific">candidate division WOR-3 bacterium</name>
    <dbReference type="NCBI Taxonomy" id="2052148"/>
    <lineage>
        <taxon>Bacteria</taxon>
        <taxon>Bacteria division WOR-3</taxon>
    </lineage>
</organism>
<dbReference type="PANTHER" id="PTHR43034">
    <property type="entry name" value="ION-TRANSLOCATING OXIDOREDUCTASE COMPLEX SUBUNIT C"/>
    <property type="match status" value="1"/>
</dbReference>